<evidence type="ECO:0000313" key="1">
    <source>
        <dbReference type="EMBL" id="MDQ0418506.1"/>
    </source>
</evidence>
<organism evidence="1 2">
    <name type="scientific">Croceifilum oryzae</name>
    <dbReference type="NCBI Taxonomy" id="1553429"/>
    <lineage>
        <taxon>Bacteria</taxon>
        <taxon>Bacillati</taxon>
        <taxon>Bacillota</taxon>
        <taxon>Bacilli</taxon>
        <taxon>Bacillales</taxon>
        <taxon>Thermoactinomycetaceae</taxon>
        <taxon>Croceifilum</taxon>
    </lineage>
</organism>
<evidence type="ECO:0000313" key="2">
    <source>
        <dbReference type="Proteomes" id="UP001238450"/>
    </source>
</evidence>
<dbReference type="AlphaFoldDB" id="A0AAJ1TMA3"/>
<comment type="caution">
    <text evidence="1">The sequence shown here is derived from an EMBL/GenBank/DDBJ whole genome shotgun (WGS) entry which is preliminary data.</text>
</comment>
<dbReference type="Proteomes" id="UP001238450">
    <property type="component" value="Unassembled WGS sequence"/>
</dbReference>
<sequence length="163" mass="18952">MISSGKRRFWIATHEEWIRPSLKSEFFSFMGDIFKNSNCKLVCCTNKRLKQNQNIQYIPLAQSGRLWKEAHVILTFAPPSTSMKEIHCKSLLQGVPVITDDEGDHSYYINHLYTGYIVDLKKWRQNLLSAVDMMVKEPSAWLTMRANAKRMGKIYWGKCDGED</sequence>
<dbReference type="RefSeq" id="WP_307254265.1">
    <property type="nucleotide sequence ID" value="NZ_JAUSUV010000013.1"/>
</dbReference>
<accession>A0AAJ1TMA3</accession>
<name>A0AAJ1TMA3_9BACL</name>
<reference evidence="1 2" key="1">
    <citation type="submission" date="2023-07" db="EMBL/GenBank/DDBJ databases">
        <title>Genomic Encyclopedia of Type Strains, Phase IV (KMG-IV): sequencing the most valuable type-strain genomes for metagenomic binning, comparative biology and taxonomic classification.</title>
        <authorList>
            <person name="Goeker M."/>
        </authorList>
    </citation>
    <scope>NUCLEOTIDE SEQUENCE [LARGE SCALE GENOMIC DNA]</scope>
    <source>
        <strain evidence="1 2">DSM 46876</strain>
    </source>
</reference>
<protein>
    <submittedName>
        <fullName evidence="1">Uncharacterized protein</fullName>
    </submittedName>
</protein>
<gene>
    <name evidence="1" type="ORF">J2Z48_002709</name>
</gene>
<keyword evidence="2" id="KW-1185">Reference proteome</keyword>
<dbReference type="EMBL" id="JAUSUV010000013">
    <property type="protein sequence ID" value="MDQ0418506.1"/>
    <property type="molecule type" value="Genomic_DNA"/>
</dbReference>
<proteinExistence type="predicted"/>